<evidence type="ECO:0000256" key="6">
    <source>
        <dbReference type="ARBA" id="ARBA00022692"/>
    </source>
</evidence>
<keyword evidence="7 10" id="KW-0283">Flagellar rotation</keyword>
<dbReference type="PANTHER" id="PTHR35091:SF2">
    <property type="entry name" value="FLAGELLAR PROTEIN FLIL"/>
    <property type="match status" value="1"/>
</dbReference>
<comment type="function">
    <text evidence="1 10">Controls the rotational direction of flagella during chemotaxis.</text>
</comment>
<keyword evidence="5 10" id="KW-0145">Chemotaxis</keyword>
<dbReference type="GO" id="GO:0071978">
    <property type="term" value="P:bacterial-type flagellum-dependent swarming motility"/>
    <property type="evidence" value="ECO:0007669"/>
    <property type="project" value="TreeGrafter"/>
</dbReference>
<keyword evidence="9 10" id="KW-0472">Membrane</keyword>
<proteinExistence type="inferred from homology"/>
<evidence type="ECO:0000256" key="8">
    <source>
        <dbReference type="ARBA" id="ARBA00022989"/>
    </source>
</evidence>
<keyword evidence="4" id="KW-1003">Cell membrane</keyword>
<evidence type="ECO:0000256" key="10">
    <source>
        <dbReference type="RuleBase" id="RU364125"/>
    </source>
</evidence>
<dbReference type="Proteomes" id="UP000255508">
    <property type="component" value="Unassembled WGS sequence"/>
</dbReference>
<evidence type="ECO:0000256" key="3">
    <source>
        <dbReference type="ARBA" id="ARBA00008281"/>
    </source>
</evidence>
<evidence type="ECO:0000256" key="7">
    <source>
        <dbReference type="ARBA" id="ARBA00022779"/>
    </source>
</evidence>
<protein>
    <recommendedName>
        <fullName evidence="10">Flagellar protein FliL</fullName>
    </recommendedName>
</protein>
<keyword evidence="10" id="KW-0997">Cell inner membrane</keyword>
<sequence>MVSAYQKSVACDGWGQLDRVWFIWRLRCDIQLMTKDDDFLEQLKLHGPAIRHTLLMLLSEQDGKKIKTPDGKEALRKQAVEAVSTLMKDLAGKDSLEALYFTTFFVQ</sequence>
<comment type="similarity">
    <text evidence="3 10">Belongs to the FliL family.</text>
</comment>
<evidence type="ECO:0000256" key="5">
    <source>
        <dbReference type="ARBA" id="ARBA00022500"/>
    </source>
</evidence>
<dbReference type="GO" id="GO:0006935">
    <property type="term" value="P:chemotaxis"/>
    <property type="evidence" value="ECO:0007669"/>
    <property type="project" value="UniProtKB-KW"/>
</dbReference>
<keyword evidence="6" id="KW-0812">Transmembrane</keyword>
<reference evidence="11 12" key="1">
    <citation type="journal article" date="2018" name="ISME J.">
        <title>Endosymbiont genomes yield clues of tubeworm success.</title>
        <authorList>
            <person name="Li Y."/>
            <person name="Liles M.R."/>
            <person name="Halanych K.M."/>
        </authorList>
    </citation>
    <scope>NUCLEOTIDE SEQUENCE [LARGE SCALE GENOMIC DNA]</scope>
    <source>
        <strain evidence="11">A1422</strain>
    </source>
</reference>
<name>A0A370DZG7_9GAMM</name>
<gene>
    <name evidence="11" type="ORF">DIZ79_08305</name>
</gene>
<evidence type="ECO:0000256" key="1">
    <source>
        <dbReference type="ARBA" id="ARBA00002254"/>
    </source>
</evidence>
<dbReference type="EMBL" id="QFXD01000151">
    <property type="protein sequence ID" value="RDH90778.1"/>
    <property type="molecule type" value="Genomic_DNA"/>
</dbReference>
<comment type="subcellular location">
    <subcellularLocation>
        <location evidence="10">Cell inner membrane</location>
    </subcellularLocation>
    <subcellularLocation>
        <location evidence="2">Cell membrane</location>
        <topology evidence="2">Single-pass membrane protein</topology>
    </subcellularLocation>
</comment>
<evidence type="ECO:0000256" key="9">
    <source>
        <dbReference type="ARBA" id="ARBA00023136"/>
    </source>
</evidence>
<dbReference type="InterPro" id="IPR005503">
    <property type="entry name" value="FliL"/>
</dbReference>
<dbReference type="GO" id="GO:0009425">
    <property type="term" value="C:bacterial-type flagellum basal body"/>
    <property type="evidence" value="ECO:0007669"/>
    <property type="project" value="InterPro"/>
</dbReference>
<dbReference type="Pfam" id="PF03748">
    <property type="entry name" value="FliL"/>
    <property type="match status" value="1"/>
</dbReference>
<evidence type="ECO:0000313" key="11">
    <source>
        <dbReference type="EMBL" id="RDH90778.1"/>
    </source>
</evidence>
<evidence type="ECO:0000256" key="2">
    <source>
        <dbReference type="ARBA" id="ARBA00004162"/>
    </source>
</evidence>
<dbReference type="PANTHER" id="PTHR35091">
    <property type="entry name" value="FLAGELLAR PROTEIN FLIL"/>
    <property type="match status" value="1"/>
</dbReference>
<keyword evidence="8" id="KW-1133">Transmembrane helix</keyword>
<evidence type="ECO:0000256" key="4">
    <source>
        <dbReference type="ARBA" id="ARBA00022475"/>
    </source>
</evidence>
<evidence type="ECO:0000313" key="12">
    <source>
        <dbReference type="Proteomes" id="UP000255508"/>
    </source>
</evidence>
<dbReference type="GO" id="GO:0005886">
    <property type="term" value="C:plasma membrane"/>
    <property type="evidence" value="ECO:0007669"/>
    <property type="project" value="UniProtKB-SubCell"/>
</dbReference>
<comment type="caution">
    <text evidence="11">The sequence shown here is derived from an EMBL/GenBank/DDBJ whole genome shotgun (WGS) entry which is preliminary data.</text>
</comment>
<dbReference type="AlphaFoldDB" id="A0A370DZG7"/>
<organism evidence="11 12">
    <name type="scientific">endosymbiont of Lamellibrachia luymesi</name>
    <dbReference type="NCBI Taxonomy" id="2200907"/>
    <lineage>
        <taxon>Bacteria</taxon>
        <taxon>Pseudomonadati</taxon>
        <taxon>Pseudomonadota</taxon>
        <taxon>Gammaproteobacteria</taxon>
        <taxon>sulfur-oxidizing symbionts</taxon>
    </lineage>
</organism>
<accession>A0A370DZG7</accession>